<dbReference type="STRING" id="1073574.GOARA_042_00060"/>
<feature type="transmembrane region" description="Helical" evidence="2">
    <location>
        <begin position="41"/>
        <end position="60"/>
    </location>
</feature>
<feature type="domain" description="Acyltransferase 3" evidence="3">
    <location>
        <begin position="37"/>
        <end position="396"/>
    </location>
</feature>
<feature type="transmembrane region" description="Helical" evidence="2">
    <location>
        <begin position="213"/>
        <end position="231"/>
    </location>
</feature>
<dbReference type="Pfam" id="PF01757">
    <property type="entry name" value="Acyl_transf_3"/>
    <property type="match status" value="1"/>
</dbReference>
<dbReference type="PANTHER" id="PTHR23028:SF53">
    <property type="entry name" value="ACYL_TRANSF_3 DOMAIN-CONTAINING PROTEIN"/>
    <property type="match status" value="1"/>
</dbReference>
<dbReference type="Proteomes" id="UP000035088">
    <property type="component" value="Unassembled WGS sequence"/>
</dbReference>
<gene>
    <name evidence="5" type="ORF">GOARA_042_00060</name>
</gene>
<dbReference type="GO" id="GO:0009103">
    <property type="term" value="P:lipopolysaccharide biosynthetic process"/>
    <property type="evidence" value="ECO:0007669"/>
    <property type="project" value="TreeGrafter"/>
</dbReference>
<feature type="transmembrane region" description="Helical" evidence="2">
    <location>
        <begin position="299"/>
        <end position="317"/>
    </location>
</feature>
<keyword evidence="5" id="KW-0808">Transferase</keyword>
<feature type="transmembrane region" description="Helical" evidence="2">
    <location>
        <begin position="251"/>
        <end position="269"/>
    </location>
</feature>
<dbReference type="Pfam" id="PF19040">
    <property type="entry name" value="SGNH"/>
    <property type="match status" value="1"/>
</dbReference>
<dbReference type="GO" id="GO:0016747">
    <property type="term" value="F:acyltransferase activity, transferring groups other than amino-acyl groups"/>
    <property type="evidence" value="ECO:0007669"/>
    <property type="project" value="InterPro"/>
</dbReference>
<feature type="domain" description="SGNH" evidence="4">
    <location>
        <begin position="506"/>
        <end position="724"/>
    </location>
</feature>
<evidence type="ECO:0000313" key="5">
    <source>
        <dbReference type="EMBL" id="GAB09499.1"/>
    </source>
</evidence>
<feature type="transmembrane region" description="Helical" evidence="2">
    <location>
        <begin position="106"/>
        <end position="129"/>
    </location>
</feature>
<protein>
    <submittedName>
        <fullName evidence="5">Putative acyltransferase</fullName>
    </submittedName>
</protein>
<feature type="compositionally biased region" description="Basic and acidic residues" evidence="1">
    <location>
        <begin position="12"/>
        <end position="25"/>
    </location>
</feature>
<organism evidence="5 6">
    <name type="scientific">Gordonia araii NBRC 100433</name>
    <dbReference type="NCBI Taxonomy" id="1073574"/>
    <lineage>
        <taxon>Bacteria</taxon>
        <taxon>Bacillati</taxon>
        <taxon>Actinomycetota</taxon>
        <taxon>Actinomycetes</taxon>
        <taxon>Mycobacteriales</taxon>
        <taxon>Gordoniaceae</taxon>
        <taxon>Gordonia</taxon>
    </lineage>
</organism>
<reference evidence="5 6" key="1">
    <citation type="submission" date="2011-11" db="EMBL/GenBank/DDBJ databases">
        <title>Whole genome shotgun sequence of Gordonia araii NBRC 100433.</title>
        <authorList>
            <person name="Yoshida Y."/>
            <person name="Hosoyama A."/>
            <person name="Tsuchikane K."/>
            <person name="Katsumata H."/>
            <person name="Yamazaki S."/>
            <person name="Fujita N."/>
        </authorList>
    </citation>
    <scope>NUCLEOTIDE SEQUENCE [LARGE SCALE GENOMIC DNA]</scope>
    <source>
        <strain evidence="5 6">NBRC 100433</strain>
    </source>
</reference>
<dbReference type="InterPro" id="IPR002656">
    <property type="entry name" value="Acyl_transf_3_dom"/>
</dbReference>
<sequence>MIASPTSTAAGDESRRSTDSQRPSDAKPSAKPTAYRHDLDGLRGLAIALVAIFHVWFGRVSGGVDVFLTLSGYFFVASLLKHVIVTNPNSVSWRDAVNPWPRLSRLLRRLLPALYLVLAGIVVLIVLIMPRSRFGPLGQEVIASALYYQNYLLALTSQDYGAATSAASPMQHLWSMSMQGQFFVAMLFGALALGGFLKFGARRWPLLGDPTRIRWIIGLSLLAITLVSFAWANYRHGINQPVNYYDTIARLWEPLAGGLLAIWMPRVLLRPAVRNALTIAGLLLIVTCGWWIAGVEQYPAALALVPVGATLLIIWTGSAATRPDNAPGPDVDNPRDVSGLMAQPFMMWLGNIAYALYLIHWPLLIFYLSWRYKDHANFLEGTAILAVSVLLAWLVTRFVETPLRAGRGIDFSRAYRRTLVIGLVVASVAAGTTSAVWMYQRANLRVDTMNLDPRLYPGGLAFKWDVPAPFMPPEPPVEAAYMDRGPTWNNPPNQMITGWNDETVKVGVYGDKTATRTLAIAGGSHADMWLPAFDVLGKKHHFKVTTYVKVGCALVKTHTFKWYGRERPDCNRWAAKVMKRLEQDKPDVIFTNSTRPTEVEDKRPGDYVPHDYVEVFGDFKTWGQKVIAMRDTPWTHLENDWNPPECLATGRKAHICGVKESIALSRTDPSKAIVEQFPNVAFLDYTSAVCRDGYCPAIVGNILVYRDTHHFTATFARSLAPALEKDLAKAMPEWKLLP</sequence>
<dbReference type="PANTHER" id="PTHR23028">
    <property type="entry name" value="ACETYLTRANSFERASE"/>
    <property type="match status" value="1"/>
</dbReference>
<feature type="transmembrane region" description="Helical" evidence="2">
    <location>
        <begin position="419"/>
        <end position="439"/>
    </location>
</feature>
<proteinExistence type="predicted"/>
<evidence type="ECO:0000313" key="6">
    <source>
        <dbReference type="Proteomes" id="UP000035088"/>
    </source>
</evidence>
<dbReference type="GO" id="GO:0016020">
    <property type="term" value="C:membrane"/>
    <property type="evidence" value="ECO:0007669"/>
    <property type="project" value="TreeGrafter"/>
</dbReference>
<dbReference type="AlphaFoldDB" id="G7H0X4"/>
<feature type="transmembrane region" description="Helical" evidence="2">
    <location>
        <begin position="276"/>
        <end position="293"/>
    </location>
</feature>
<feature type="transmembrane region" description="Helical" evidence="2">
    <location>
        <begin position="382"/>
        <end position="399"/>
    </location>
</feature>
<dbReference type="InterPro" id="IPR043968">
    <property type="entry name" value="SGNH"/>
</dbReference>
<evidence type="ECO:0000259" key="3">
    <source>
        <dbReference type="Pfam" id="PF01757"/>
    </source>
</evidence>
<keyword evidence="2" id="KW-0812">Transmembrane</keyword>
<evidence type="ECO:0000256" key="2">
    <source>
        <dbReference type="SAM" id="Phobius"/>
    </source>
</evidence>
<keyword evidence="2" id="KW-1133">Transmembrane helix</keyword>
<dbReference type="InterPro" id="IPR050879">
    <property type="entry name" value="Acyltransferase_3"/>
</dbReference>
<keyword evidence="5" id="KW-0012">Acyltransferase</keyword>
<keyword evidence="2" id="KW-0472">Membrane</keyword>
<keyword evidence="6" id="KW-1185">Reference proteome</keyword>
<feature type="transmembrane region" description="Helical" evidence="2">
    <location>
        <begin position="182"/>
        <end position="201"/>
    </location>
</feature>
<accession>G7H0X4</accession>
<dbReference type="RefSeq" id="WP_007321574.1">
    <property type="nucleotide sequence ID" value="NZ_BAEE01000042.1"/>
</dbReference>
<name>G7H0X4_9ACTN</name>
<feature type="transmembrane region" description="Helical" evidence="2">
    <location>
        <begin position="66"/>
        <end position="85"/>
    </location>
</feature>
<feature type="transmembrane region" description="Helical" evidence="2">
    <location>
        <begin position="345"/>
        <end position="370"/>
    </location>
</feature>
<feature type="region of interest" description="Disordered" evidence="1">
    <location>
        <begin position="1"/>
        <end position="33"/>
    </location>
</feature>
<evidence type="ECO:0000256" key="1">
    <source>
        <dbReference type="SAM" id="MobiDB-lite"/>
    </source>
</evidence>
<evidence type="ECO:0000259" key="4">
    <source>
        <dbReference type="Pfam" id="PF19040"/>
    </source>
</evidence>
<dbReference type="EMBL" id="BAEE01000042">
    <property type="protein sequence ID" value="GAB09499.1"/>
    <property type="molecule type" value="Genomic_DNA"/>
</dbReference>
<comment type="caution">
    <text evidence="5">The sequence shown here is derived from an EMBL/GenBank/DDBJ whole genome shotgun (WGS) entry which is preliminary data.</text>
</comment>